<dbReference type="EMBL" id="CAMPGE010009754">
    <property type="protein sequence ID" value="CAI2368617.1"/>
    <property type="molecule type" value="Genomic_DNA"/>
</dbReference>
<dbReference type="GO" id="GO:0006367">
    <property type="term" value="P:transcription initiation at RNA polymerase II promoter"/>
    <property type="evidence" value="ECO:0007669"/>
    <property type="project" value="InterPro"/>
</dbReference>
<evidence type="ECO:0000256" key="3">
    <source>
        <dbReference type="ARBA" id="ARBA00023242"/>
    </source>
</evidence>
<evidence type="ECO:0000256" key="4">
    <source>
        <dbReference type="SAM" id="Coils"/>
    </source>
</evidence>
<protein>
    <submittedName>
        <fullName evidence="6">Uncharacterized protein</fullName>
    </submittedName>
</protein>
<feature type="coiled-coil region" evidence="4">
    <location>
        <begin position="176"/>
        <end position="211"/>
    </location>
</feature>
<dbReference type="Gene3D" id="2.30.18.10">
    <property type="entry name" value="Transcription factor IIA (TFIIA), beta-barrel domain"/>
    <property type="match status" value="1"/>
</dbReference>
<feature type="compositionally biased region" description="Acidic residues" evidence="5">
    <location>
        <begin position="145"/>
        <end position="159"/>
    </location>
</feature>
<keyword evidence="3" id="KW-0539">Nucleus</keyword>
<comment type="caution">
    <text evidence="6">The sequence shown here is derived from an EMBL/GenBank/DDBJ whole genome shotgun (WGS) entry which is preliminary data.</text>
</comment>
<evidence type="ECO:0000313" key="7">
    <source>
        <dbReference type="Proteomes" id="UP001295684"/>
    </source>
</evidence>
<organism evidence="6 7">
    <name type="scientific">Euplotes crassus</name>
    <dbReference type="NCBI Taxonomy" id="5936"/>
    <lineage>
        <taxon>Eukaryota</taxon>
        <taxon>Sar</taxon>
        <taxon>Alveolata</taxon>
        <taxon>Ciliophora</taxon>
        <taxon>Intramacronucleata</taxon>
        <taxon>Spirotrichea</taxon>
        <taxon>Hypotrichia</taxon>
        <taxon>Euplotida</taxon>
        <taxon>Euplotidae</taxon>
        <taxon>Moneuplotes</taxon>
    </lineage>
</organism>
<dbReference type="AlphaFoldDB" id="A0AAD1UKS9"/>
<keyword evidence="2" id="KW-0804">Transcription</keyword>
<dbReference type="SUPFAM" id="SSF50784">
    <property type="entry name" value="Transcription factor IIA (TFIIA), beta-barrel domain"/>
    <property type="match status" value="1"/>
</dbReference>
<evidence type="ECO:0000256" key="1">
    <source>
        <dbReference type="ARBA" id="ARBA00004123"/>
    </source>
</evidence>
<dbReference type="Proteomes" id="UP001295684">
    <property type="component" value="Unassembled WGS sequence"/>
</dbReference>
<feature type="compositionally biased region" description="Basic and acidic residues" evidence="5">
    <location>
        <begin position="122"/>
        <end position="143"/>
    </location>
</feature>
<gene>
    <name evidence="6" type="ORF">ECRASSUSDP1_LOCUS9913</name>
</gene>
<evidence type="ECO:0000256" key="5">
    <source>
        <dbReference type="SAM" id="MobiDB-lite"/>
    </source>
</evidence>
<sequence length="322" mass="36566">MSQNPECDMKKYCIIVMTSVLEEVGQVFARDRKYRQSFKILQKRWESKLNQKQIFGAYNNSNRVPHGIAIPNLMMPNQLVPPPMYPGFMGQPPMMGSMMNPGQFHGSGMMGPQMPRPPHSQRQPESRRDFMKSKDFSEFRSDGGDTSESETEEESEEDPDLKLFADGSGITGTEILRRIEEEKKQQEEKEKEEERAKAEALEASIRSYNQTGSKGGLLTQSQMISADGLTGSLMTRKSLMDPRVQMPKPLKNSEPVLMYQNEEDLDNVSVSDGEIVTDNIIYGQFEKVKRNKKGYQGEFFDCVGHLNGKDYLIKTLSADILH</sequence>
<comment type="subcellular location">
    <subcellularLocation>
        <location evidence="1">Nucleus</location>
    </subcellularLocation>
</comment>
<accession>A0AAD1UKS9</accession>
<dbReference type="InterPro" id="IPR009088">
    <property type="entry name" value="TFIIA_b-brl"/>
</dbReference>
<reference evidence="6" key="1">
    <citation type="submission" date="2023-07" db="EMBL/GenBank/DDBJ databases">
        <authorList>
            <consortium name="AG Swart"/>
            <person name="Singh M."/>
            <person name="Singh A."/>
            <person name="Seah K."/>
            <person name="Emmerich C."/>
        </authorList>
    </citation>
    <scope>NUCLEOTIDE SEQUENCE</scope>
    <source>
        <strain evidence="6">DP1</strain>
    </source>
</reference>
<dbReference type="GO" id="GO:0005672">
    <property type="term" value="C:transcription factor TFIIA complex"/>
    <property type="evidence" value="ECO:0007669"/>
    <property type="project" value="InterPro"/>
</dbReference>
<evidence type="ECO:0000256" key="2">
    <source>
        <dbReference type="ARBA" id="ARBA00023163"/>
    </source>
</evidence>
<evidence type="ECO:0000313" key="6">
    <source>
        <dbReference type="EMBL" id="CAI2368617.1"/>
    </source>
</evidence>
<proteinExistence type="predicted"/>
<keyword evidence="7" id="KW-1185">Reference proteome</keyword>
<feature type="region of interest" description="Disordered" evidence="5">
    <location>
        <begin position="96"/>
        <end position="169"/>
    </location>
</feature>
<keyword evidence="4" id="KW-0175">Coiled coil</keyword>
<name>A0AAD1UKS9_EUPCR</name>